<comment type="caution">
    <text evidence="1">The sequence shown here is derived from an EMBL/GenBank/DDBJ whole genome shotgun (WGS) entry which is preliminary data.</text>
</comment>
<dbReference type="EMBL" id="JAZAVJ010000001">
    <property type="protein sequence ID" value="KAK7425155.1"/>
    <property type="molecule type" value="Genomic_DNA"/>
</dbReference>
<accession>A0ABR1HV85</accession>
<dbReference type="Proteomes" id="UP001498476">
    <property type="component" value="Unassembled WGS sequence"/>
</dbReference>
<organism evidence="1 2">
    <name type="scientific">Neonectria punicea</name>
    <dbReference type="NCBI Taxonomy" id="979145"/>
    <lineage>
        <taxon>Eukaryota</taxon>
        <taxon>Fungi</taxon>
        <taxon>Dikarya</taxon>
        <taxon>Ascomycota</taxon>
        <taxon>Pezizomycotina</taxon>
        <taxon>Sordariomycetes</taxon>
        <taxon>Hypocreomycetidae</taxon>
        <taxon>Hypocreales</taxon>
        <taxon>Nectriaceae</taxon>
        <taxon>Neonectria</taxon>
    </lineage>
</organism>
<evidence type="ECO:0008006" key="3">
    <source>
        <dbReference type="Google" id="ProtNLM"/>
    </source>
</evidence>
<sequence>MGKDSESQTLLDQALRPDDTLGWASLPVEIRLMILEMLMDDSHGRLASYASVCKEWWPIIERKNFSRLKLRVESLEDFNTIVTIQRRGLIKHIWLDIELEAYICEHCKSPGTRSRGRDYASKLRKAIPKIFSILSTWDPAGDLTLELSAQSPNDPQHCCKHEHFGDSDGDLIGDWETQESIHLGDPRYRWTNGHRQWLAAECRAIPKLFLGLFAGFPEPLPEVHAVTNFVLRRQLRRSLGPSILKPLLEKLPRLECVVYEPWRVRLDIIQKSIDNGE</sequence>
<name>A0ABR1HV85_9HYPO</name>
<evidence type="ECO:0000313" key="2">
    <source>
        <dbReference type="Proteomes" id="UP001498476"/>
    </source>
</evidence>
<dbReference type="InterPro" id="IPR036047">
    <property type="entry name" value="F-box-like_dom_sf"/>
</dbReference>
<dbReference type="SUPFAM" id="SSF81383">
    <property type="entry name" value="F-box domain"/>
    <property type="match status" value="1"/>
</dbReference>
<evidence type="ECO:0000313" key="1">
    <source>
        <dbReference type="EMBL" id="KAK7425155.1"/>
    </source>
</evidence>
<proteinExistence type="predicted"/>
<keyword evidence="2" id="KW-1185">Reference proteome</keyword>
<protein>
    <recommendedName>
        <fullName evidence="3">F-box domain-containing protein</fullName>
    </recommendedName>
</protein>
<reference evidence="1 2" key="1">
    <citation type="journal article" date="2025" name="Microbiol. Resour. Announc.">
        <title>Draft genome sequences for Neonectria magnoliae and Neonectria punicea, canker pathogens of Liriodendron tulipifera and Acer saccharum in West Virginia.</title>
        <authorList>
            <person name="Petronek H.M."/>
            <person name="Kasson M.T."/>
            <person name="Metheny A.M."/>
            <person name="Stauder C.M."/>
            <person name="Lovett B."/>
            <person name="Lynch S.C."/>
            <person name="Garnas J.R."/>
            <person name="Kasson L.R."/>
            <person name="Stajich J.E."/>
        </authorList>
    </citation>
    <scope>NUCLEOTIDE SEQUENCE [LARGE SCALE GENOMIC DNA]</scope>
    <source>
        <strain evidence="1 2">NRRL 64653</strain>
    </source>
</reference>
<gene>
    <name evidence="1" type="ORF">QQX98_000069</name>
</gene>